<dbReference type="Proteomes" id="UP000036097">
    <property type="component" value="Unassembled WGS sequence"/>
</dbReference>
<dbReference type="RefSeq" id="WP_047880750.1">
    <property type="nucleotide sequence ID" value="NZ_LDOT01000036.1"/>
</dbReference>
<keyword evidence="1" id="KW-0812">Transmembrane</keyword>
<gene>
    <name evidence="2" type="ORF">ABT56_20335</name>
</gene>
<organism evidence="2 3">
    <name type="scientific">Photobacterium aquae</name>
    <dbReference type="NCBI Taxonomy" id="1195763"/>
    <lineage>
        <taxon>Bacteria</taxon>
        <taxon>Pseudomonadati</taxon>
        <taxon>Pseudomonadota</taxon>
        <taxon>Gammaproteobacteria</taxon>
        <taxon>Vibrionales</taxon>
        <taxon>Vibrionaceae</taxon>
        <taxon>Photobacterium</taxon>
    </lineage>
</organism>
<accession>A0A0J1GU71</accession>
<name>A0A0J1GU71_9GAMM</name>
<evidence type="ECO:0000313" key="3">
    <source>
        <dbReference type="Proteomes" id="UP000036097"/>
    </source>
</evidence>
<reference evidence="2 3" key="1">
    <citation type="submission" date="2015-05" db="EMBL/GenBank/DDBJ databases">
        <title>Photobacterium galathea sp. nov.</title>
        <authorList>
            <person name="Machado H."/>
            <person name="Gram L."/>
        </authorList>
    </citation>
    <scope>NUCLEOTIDE SEQUENCE [LARGE SCALE GENOMIC DNA]</scope>
    <source>
        <strain evidence="2 3">CGMCC 1.12159</strain>
    </source>
</reference>
<protein>
    <submittedName>
        <fullName evidence="2">Uncharacterized protein</fullName>
    </submittedName>
</protein>
<keyword evidence="1" id="KW-0472">Membrane</keyword>
<keyword evidence="1" id="KW-1133">Transmembrane helix</keyword>
<keyword evidence="3" id="KW-1185">Reference proteome</keyword>
<sequence length="328" mass="37211">MAKIVVRSEKQFLDFVLSQPTLEDIHNVRFSGWPSIDIYIKGDSKRYDASLPTGLMEGIVELQHSLNKGFRSLRYNNQYTKLKQEEKKQLETVFTVKKGSTDAKADASGIVNGLLDKSDIIFKNMDGQQSLIALSVIVLATAGYFAFRHFHTQKTERHSTEELTRHLDVLRQQNSDSQQAMVKLAEVIRNTDTSSNMSIFTNSMNRGYESVGRRVIDAEEVRLGQNHFSGSDVQNLKLRNRNETCYKTLDEPLIIHGCKSKGDNKVFYVEMCNSSTEFQLILDSFASEEDCEKLIDSMKPSGSASLPVKFKAKFINGELKEGRFEGFY</sequence>
<evidence type="ECO:0000313" key="2">
    <source>
        <dbReference type="EMBL" id="KLV03273.1"/>
    </source>
</evidence>
<evidence type="ECO:0000256" key="1">
    <source>
        <dbReference type="SAM" id="Phobius"/>
    </source>
</evidence>
<dbReference type="EMBL" id="LDOT01000036">
    <property type="protein sequence ID" value="KLV03273.1"/>
    <property type="molecule type" value="Genomic_DNA"/>
</dbReference>
<dbReference type="AlphaFoldDB" id="A0A0J1GU71"/>
<comment type="caution">
    <text evidence="2">The sequence shown here is derived from an EMBL/GenBank/DDBJ whole genome shotgun (WGS) entry which is preliminary data.</text>
</comment>
<dbReference type="OrthoDB" id="6637242at2"/>
<dbReference type="PATRIC" id="fig|1195763.3.peg.4363"/>
<feature type="transmembrane region" description="Helical" evidence="1">
    <location>
        <begin position="130"/>
        <end position="147"/>
    </location>
</feature>
<proteinExistence type="predicted"/>